<gene>
    <name evidence="1" type="ORF">JP09_008145</name>
</gene>
<accession>A0A2P5P5W6</accession>
<organism evidence="1 2">
    <name type="scientific">Dehalogenimonas etheniformans</name>
    <dbReference type="NCBI Taxonomy" id="1536648"/>
    <lineage>
        <taxon>Bacteria</taxon>
        <taxon>Bacillati</taxon>
        <taxon>Chloroflexota</taxon>
        <taxon>Dehalococcoidia</taxon>
        <taxon>Dehalococcoidales</taxon>
        <taxon>Dehalococcoidaceae</taxon>
        <taxon>Dehalogenimonas</taxon>
    </lineage>
</organism>
<dbReference type="RefSeq" id="WP_102330712.1">
    <property type="nucleotide sequence ID" value="NZ_CP058566.2"/>
</dbReference>
<dbReference type="EMBL" id="JQAN02000011">
    <property type="protein sequence ID" value="PPD57701.1"/>
    <property type="molecule type" value="Genomic_DNA"/>
</dbReference>
<comment type="caution">
    <text evidence="1">The sequence shown here is derived from an EMBL/GenBank/DDBJ whole genome shotgun (WGS) entry which is preliminary data.</text>
</comment>
<evidence type="ECO:0000313" key="1">
    <source>
        <dbReference type="EMBL" id="PPD57701.1"/>
    </source>
</evidence>
<dbReference type="Proteomes" id="UP000235653">
    <property type="component" value="Unassembled WGS sequence"/>
</dbReference>
<dbReference type="AlphaFoldDB" id="A0A2P5P5W6"/>
<proteinExistence type="predicted"/>
<reference evidence="1 2" key="1">
    <citation type="journal article" date="2017" name="ISME J.">
        <title>Grape pomace compost harbors organohalide-respiring Dehalogenimonas species with novel reductive dehalogenase genes.</title>
        <authorList>
            <person name="Yang Y."/>
            <person name="Higgins S.A."/>
            <person name="Yan J."/>
            <person name="Simsir B."/>
            <person name="Chourey K."/>
            <person name="Iyer R."/>
            <person name="Hettich R.L."/>
            <person name="Baldwin B."/>
            <person name="Ogles D.M."/>
            <person name="Loffler F.E."/>
        </authorList>
    </citation>
    <scope>NUCLEOTIDE SEQUENCE [LARGE SCALE GENOMIC DNA]</scope>
    <source>
        <strain evidence="1 2">GP</strain>
    </source>
</reference>
<name>A0A2P5P5W6_9CHLR</name>
<evidence type="ECO:0000313" key="2">
    <source>
        <dbReference type="Proteomes" id="UP000235653"/>
    </source>
</evidence>
<sequence>MDAAKIISPFALSAVLFVLAYLSSKDSNSGFFPIMLFGIGVILAIAGVMAIFSDDKNKQK</sequence>
<keyword evidence="2" id="KW-1185">Reference proteome</keyword>
<protein>
    <submittedName>
        <fullName evidence="1">Uncharacterized protein</fullName>
    </submittedName>
</protein>